<protein>
    <recommendedName>
        <fullName evidence="3">Calcium-binding protein</fullName>
    </recommendedName>
</protein>
<evidence type="ECO:0000313" key="1">
    <source>
        <dbReference type="EMBL" id="CAG2151598.1"/>
    </source>
</evidence>
<keyword evidence="2" id="KW-1185">Reference proteome</keyword>
<evidence type="ECO:0008006" key="3">
    <source>
        <dbReference type="Google" id="ProtNLM"/>
    </source>
</evidence>
<evidence type="ECO:0000313" key="2">
    <source>
        <dbReference type="Proteomes" id="UP000672657"/>
    </source>
</evidence>
<dbReference type="EMBL" id="CAJPVI010000024">
    <property type="protein sequence ID" value="CAG2151598.1"/>
    <property type="molecule type" value="Genomic_DNA"/>
</dbReference>
<reference evidence="1 2" key="1">
    <citation type="submission" date="2021-03" db="EMBL/GenBank/DDBJ databases">
        <authorList>
            <person name="Peeters C."/>
        </authorList>
    </citation>
    <scope>NUCLEOTIDE SEQUENCE [LARGE SCALE GENOMIC DNA]</scope>
    <source>
        <strain evidence="1 2">LMG 26411</strain>
    </source>
</reference>
<dbReference type="Proteomes" id="UP000672657">
    <property type="component" value="Unassembled WGS sequence"/>
</dbReference>
<comment type="caution">
    <text evidence="1">The sequence shown here is derived from an EMBL/GenBank/DDBJ whole genome shotgun (WGS) entry which is preliminary data.</text>
</comment>
<dbReference type="Pfam" id="PF11535">
    <property type="entry name" value="Calci_bind_CcbP"/>
    <property type="match status" value="1"/>
</dbReference>
<dbReference type="Gene3D" id="6.10.140.400">
    <property type="match status" value="1"/>
</dbReference>
<name>A0ABN7Q6C9_9BURK</name>
<organism evidence="1 2">
    <name type="scientific">Cupriavidus numazuensis</name>
    <dbReference type="NCBI Taxonomy" id="221992"/>
    <lineage>
        <taxon>Bacteria</taxon>
        <taxon>Pseudomonadati</taxon>
        <taxon>Pseudomonadota</taxon>
        <taxon>Betaproteobacteria</taxon>
        <taxon>Burkholderiales</taxon>
        <taxon>Burkholderiaceae</taxon>
        <taxon>Cupriavidus</taxon>
    </lineage>
</organism>
<dbReference type="InterPro" id="IPR020994">
    <property type="entry name" value="Uncharacterised_Ca-bd_CcbP"/>
</dbReference>
<proteinExistence type="predicted"/>
<accession>A0ABN7Q6C9</accession>
<gene>
    <name evidence="1" type="ORF">LMG26411_03995</name>
</gene>
<sequence>MAWYYYLEEQLTVPFEAEVCKRSPTSPLSPGDRVQVIAMAPEDVCESEAFVWIRWNKRKLAVPLAQLVPLASDEMTQQAIADWQYWQDRGYQF</sequence>